<dbReference type="SUPFAM" id="SSF54197">
    <property type="entry name" value="HIT-like"/>
    <property type="match status" value="1"/>
</dbReference>
<dbReference type="AlphaFoldDB" id="A0A497X8H3"/>
<gene>
    <name evidence="2" type="ORF">DFR35_2782</name>
</gene>
<protein>
    <recommendedName>
        <fullName evidence="1">GDPGP1-like N-terminal domain-containing protein</fullName>
    </recommendedName>
</protein>
<dbReference type="GO" id="GO:0000166">
    <property type="term" value="F:nucleotide binding"/>
    <property type="evidence" value="ECO:0007669"/>
    <property type="project" value="UniProtKB-KW"/>
</dbReference>
<dbReference type="EMBL" id="RCCI01000008">
    <property type="protein sequence ID" value="RLJ62139.1"/>
    <property type="molecule type" value="Genomic_DNA"/>
</dbReference>
<feature type="domain" description="GDPGP1-like N-terminal" evidence="1">
    <location>
        <begin position="134"/>
        <end position="255"/>
    </location>
</feature>
<dbReference type="GO" id="GO:0080048">
    <property type="term" value="F:GDP-D-glucose phosphorylase activity"/>
    <property type="evidence" value="ECO:0007669"/>
    <property type="project" value="InterPro"/>
</dbReference>
<reference evidence="2 3" key="1">
    <citation type="submission" date="2018-10" db="EMBL/GenBank/DDBJ databases">
        <title>Genomic Encyclopedia of Type Strains, Phase IV (KMG-IV): sequencing the most valuable type-strain genomes for metagenomic binning, comparative biology and taxonomic classification.</title>
        <authorList>
            <person name="Goeker M."/>
        </authorList>
    </citation>
    <scope>NUCLEOTIDE SEQUENCE [LARGE SCALE GENOMIC DNA]</scope>
    <source>
        <strain evidence="2 3">DSM 26916</strain>
    </source>
</reference>
<dbReference type="PANTHER" id="PTHR20884:SF8">
    <property type="entry name" value="GDP-D-GLUCOSE PHOSPHORYLASE 1"/>
    <property type="match status" value="1"/>
</dbReference>
<dbReference type="GO" id="GO:0006006">
    <property type="term" value="P:glucose metabolic process"/>
    <property type="evidence" value="ECO:0007669"/>
    <property type="project" value="TreeGrafter"/>
</dbReference>
<accession>A0A497X8H3</accession>
<dbReference type="GO" id="GO:0005085">
    <property type="term" value="F:guanyl-nucleotide exchange factor activity"/>
    <property type="evidence" value="ECO:0007669"/>
    <property type="project" value="UniProtKB-KW"/>
</dbReference>
<dbReference type="Pfam" id="PF26217">
    <property type="entry name" value="GDPGP1_N"/>
    <property type="match status" value="1"/>
</dbReference>
<dbReference type="GO" id="GO:0016787">
    <property type="term" value="F:hydrolase activity"/>
    <property type="evidence" value="ECO:0007669"/>
    <property type="project" value="UniProtKB-KW"/>
</dbReference>
<dbReference type="InterPro" id="IPR026506">
    <property type="entry name" value="GDPGP"/>
</dbReference>
<dbReference type="Proteomes" id="UP000268908">
    <property type="component" value="Unassembled WGS sequence"/>
</dbReference>
<dbReference type="InterPro" id="IPR036265">
    <property type="entry name" value="HIT-like_sf"/>
</dbReference>
<evidence type="ECO:0000313" key="3">
    <source>
        <dbReference type="Proteomes" id="UP000268908"/>
    </source>
</evidence>
<evidence type="ECO:0000259" key="1">
    <source>
        <dbReference type="Pfam" id="PF26217"/>
    </source>
</evidence>
<keyword evidence="3" id="KW-1185">Reference proteome</keyword>
<name>A0A497X8H3_9PROT</name>
<dbReference type="PANTHER" id="PTHR20884">
    <property type="entry name" value="GDP-D-GLUCOSE PHOSPHORYLASE 1"/>
    <property type="match status" value="1"/>
</dbReference>
<sequence length="371" mass="41943">MAAGLSVLTFAVRLPSWRAFAQAHPLPDPMLPDLFESADVFRDRFERGLVDLLRTTGELGEDILVLANANFETRIWEHLHDELRACFMRLAAENAAQTLHGAPDDVATLREILDHDFDTLRPVELRRAGPWELQFNPLRAYRPARHSNVAVTGIRAPFDPARFHFDKPFLRQEIIWEGSLLGRKATLFYNKFPFADYHGLLVPDVGGHRPQFLEPADLAWLWDLALELNGRMPGFGLACNSYGAHASVNHLHFQSFLRETPLPIEDARWTHNGGSEPYPCRCLRFDDRKVAGEFIADLHRQEISYNLILSDGLFYCLPRRKQGEVAYASWLGALAWYEMAGGFPLAIAADFARLDPEEIAAQIAAVDLAQT</sequence>
<organism evidence="2 3">
    <name type="scientific">Sulfurisoma sediminicola</name>
    <dbReference type="NCBI Taxonomy" id="1381557"/>
    <lineage>
        <taxon>Bacteria</taxon>
        <taxon>Pseudomonadati</taxon>
        <taxon>Pseudomonadota</taxon>
        <taxon>Betaproteobacteria</taxon>
        <taxon>Nitrosomonadales</taxon>
        <taxon>Sterolibacteriaceae</taxon>
        <taxon>Sulfurisoma</taxon>
    </lineage>
</organism>
<evidence type="ECO:0000313" key="2">
    <source>
        <dbReference type="EMBL" id="RLJ62139.1"/>
    </source>
</evidence>
<dbReference type="InterPro" id="IPR058866">
    <property type="entry name" value="GDPGP1_N"/>
</dbReference>
<proteinExistence type="predicted"/>
<dbReference type="GO" id="GO:0005737">
    <property type="term" value="C:cytoplasm"/>
    <property type="evidence" value="ECO:0007669"/>
    <property type="project" value="UniProtKB-SubCell"/>
</dbReference>
<comment type="caution">
    <text evidence="2">The sequence shown here is derived from an EMBL/GenBank/DDBJ whole genome shotgun (WGS) entry which is preliminary data.</text>
</comment>